<dbReference type="STRING" id="342668.A0A1B8GMQ9"/>
<dbReference type="InterPro" id="IPR035396">
    <property type="entry name" value="Bac_rhamnosid6H"/>
</dbReference>
<dbReference type="AlphaFoldDB" id="A0A1B8GMQ9"/>
<dbReference type="Gene3D" id="1.50.10.10">
    <property type="match status" value="1"/>
</dbReference>
<keyword evidence="9" id="KW-1185">Reference proteome</keyword>
<dbReference type="Gene3D" id="2.60.40.10">
    <property type="entry name" value="Immunoglobulins"/>
    <property type="match status" value="1"/>
</dbReference>
<evidence type="ECO:0000256" key="3">
    <source>
        <dbReference type="ARBA" id="ARBA00022801"/>
    </source>
</evidence>
<dbReference type="Pfam" id="PF25788">
    <property type="entry name" value="Ig_Rha78A_N"/>
    <property type="match status" value="1"/>
</dbReference>
<organism evidence="8 9">
    <name type="scientific">Pseudogymnoascus verrucosus</name>
    <dbReference type="NCBI Taxonomy" id="342668"/>
    <lineage>
        <taxon>Eukaryota</taxon>
        <taxon>Fungi</taxon>
        <taxon>Dikarya</taxon>
        <taxon>Ascomycota</taxon>
        <taxon>Pezizomycotina</taxon>
        <taxon>Leotiomycetes</taxon>
        <taxon>Thelebolales</taxon>
        <taxon>Thelebolaceae</taxon>
        <taxon>Pseudogymnoascus</taxon>
    </lineage>
</organism>
<proteinExistence type="predicted"/>
<dbReference type="EMBL" id="KV460224">
    <property type="protein sequence ID" value="OBT97078.1"/>
    <property type="molecule type" value="Genomic_DNA"/>
</dbReference>
<dbReference type="OrthoDB" id="10036721at2759"/>
<dbReference type="PANTHER" id="PTHR33307:SF6">
    <property type="entry name" value="ALPHA-RHAMNOSIDASE (EUROFUNG)-RELATED"/>
    <property type="match status" value="1"/>
</dbReference>
<evidence type="ECO:0000313" key="9">
    <source>
        <dbReference type="Proteomes" id="UP000091956"/>
    </source>
</evidence>
<dbReference type="Gene3D" id="2.60.120.260">
    <property type="entry name" value="Galactose-binding domain-like"/>
    <property type="match status" value="2"/>
</dbReference>
<evidence type="ECO:0000259" key="4">
    <source>
        <dbReference type="Pfam" id="PF05592"/>
    </source>
</evidence>
<dbReference type="Pfam" id="PF05592">
    <property type="entry name" value="Bac_rhamnosid"/>
    <property type="match status" value="1"/>
</dbReference>
<comment type="catalytic activity">
    <reaction evidence="1">
        <text>Hydrolysis of terminal non-reducing alpha-L-rhamnose residues in alpha-L-rhamnosides.</text>
        <dbReference type="EC" id="3.2.1.40"/>
    </reaction>
</comment>
<dbReference type="Proteomes" id="UP000091956">
    <property type="component" value="Unassembled WGS sequence"/>
</dbReference>
<accession>A0A1B8GMQ9</accession>
<protein>
    <recommendedName>
        <fullName evidence="2">alpha-L-rhamnosidase</fullName>
        <ecNumber evidence="2">3.2.1.40</ecNumber>
    </recommendedName>
</protein>
<dbReference type="Pfam" id="PF17390">
    <property type="entry name" value="Bac_rhamnosid_C"/>
    <property type="match status" value="1"/>
</dbReference>
<dbReference type="GO" id="GO:0030596">
    <property type="term" value="F:alpha-L-rhamnosidase activity"/>
    <property type="evidence" value="ECO:0007669"/>
    <property type="project" value="UniProtKB-EC"/>
</dbReference>
<sequence>MASIIDLRFEHYHPGPTQLLVTQDTAPRLSWTFQNASSAFSPQSYDIEVSKESSGSTLELLCTVRRASSLSHLVPWPLDRHLRAREKISVRVRVWDSAGQDTPWSAPARLEIGLLSHADWQCERIAAPWASDTTVSDPEQLFRQEFSLPAASIVGTIDQARLYITAQGVYEAEINGQRVGDIFMAPGWTAYDARLPYQTYDVTSLLAGGVNCLGVRVAEGWFSGRIGFEGGHRNIWGPHTALMAQLEIRYVDGREERIVTDGSWQVTRGPIRLAEIYDGEKYDATLEVPGWSSPAASASITSSLENSAEISVVARWEPVVVMDFLPATTNLTTGFTEPVRRIEEVNPVQRITTPAGKTVLDFGQNLVGYVRLKNIIGPRGHQITLSHVEVLEDGEIATRPLRVCKAIDVYTLKGDASGEHYEPRFTFHGFRYVQVDGWDDTVDLSASIKAVVCHTDMRSAGTFDCSDPLLNKLYQNIRWGMRGNFLSVPTDCPQRDERLGWSGDLALFAPAATLIYDCFGMLKNWLVDVEYDQKVLGGVPAMVTPNSTIVDPVWCRRKPCAVWHDVTILAPWELYSETGDATILAQQYSSMTTWIDIVPRCKNGTTHLWDPSIFQLGDWLDPAAPADAPWKSATDAQLVANAFLVHSLDLMVLISRIVGQTADCAKFSSDALATRQDFQNEYVSPNGRLISDSQTAYALAICFDLLTPTQAVVAGNRLKYLVHKNGFRIGTGFAGTPFLCEALARTGHTNIAYAMLLEKTCPSWLYPVTMDATTMWERWDSLLPDGSVNPGDMTSFNHYAFGAVATFLHGRVAGLRRLAPGWTKCCFAPLIGAEFDRAIVEHVTPFGLVSCTWETKQDGYGMNTIEMRALVPYGVTLEVVVPQETGEKTETVGMGEWVFKSRFSRDYEWPIKPLPPKS</sequence>
<feature type="domain" description="Alpha-L-rhamnosidase concanavalin-like" evidence="4">
    <location>
        <begin position="352"/>
        <end position="453"/>
    </location>
</feature>
<dbReference type="InterPro" id="IPR008928">
    <property type="entry name" value="6-hairpin_glycosidase_sf"/>
</dbReference>
<reference evidence="8 9" key="1">
    <citation type="submission" date="2016-03" db="EMBL/GenBank/DDBJ databases">
        <title>Comparative genomics of Pseudogymnoascus destructans, the fungus causing white-nose syndrome of bats.</title>
        <authorList>
            <person name="Palmer J.M."/>
            <person name="Drees K.P."/>
            <person name="Foster J.T."/>
            <person name="Lindner D.L."/>
        </authorList>
    </citation>
    <scope>NUCLEOTIDE SEQUENCE [LARGE SCALE GENOMIC DNA]</scope>
    <source>
        <strain evidence="8 9">UAMH 10579</strain>
    </source>
</reference>
<dbReference type="InterPro" id="IPR012341">
    <property type="entry name" value="6hp_glycosidase-like_sf"/>
</dbReference>
<evidence type="ECO:0000259" key="7">
    <source>
        <dbReference type="Pfam" id="PF17390"/>
    </source>
</evidence>
<name>A0A1B8GMQ9_9PEZI</name>
<evidence type="ECO:0000259" key="5">
    <source>
        <dbReference type="Pfam" id="PF08531"/>
    </source>
</evidence>
<dbReference type="Pfam" id="PF08531">
    <property type="entry name" value="Bac_rhamnosid_N"/>
    <property type="match status" value="1"/>
</dbReference>
<dbReference type="PANTHER" id="PTHR33307">
    <property type="entry name" value="ALPHA-RHAMNOSIDASE (EUROFUNG)"/>
    <property type="match status" value="1"/>
</dbReference>
<dbReference type="InterPro" id="IPR008902">
    <property type="entry name" value="Rhamnosid_concanavalin"/>
</dbReference>
<reference evidence="9" key="2">
    <citation type="journal article" date="2018" name="Nat. Commun.">
        <title>Extreme sensitivity to ultraviolet light in the fungal pathogen causing white-nose syndrome of bats.</title>
        <authorList>
            <person name="Palmer J.M."/>
            <person name="Drees K.P."/>
            <person name="Foster J.T."/>
            <person name="Lindner D.L."/>
        </authorList>
    </citation>
    <scope>NUCLEOTIDE SEQUENCE [LARGE SCALE GENOMIC DNA]</scope>
    <source>
        <strain evidence="9">UAMH 10579</strain>
    </source>
</reference>
<dbReference type="Pfam" id="PF17389">
    <property type="entry name" value="Bac_rhamnosid6H"/>
    <property type="match status" value="1"/>
</dbReference>
<dbReference type="InterPro" id="IPR013783">
    <property type="entry name" value="Ig-like_fold"/>
</dbReference>
<gene>
    <name evidence="8" type="ORF">VE01_04772</name>
</gene>
<dbReference type="GeneID" id="28838158"/>
<evidence type="ECO:0000259" key="6">
    <source>
        <dbReference type="Pfam" id="PF17389"/>
    </source>
</evidence>
<feature type="domain" description="Alpha-L-rhamnosidase six-hairpin glycosidase" evidence="6">
    <location>
        <begin position="459"/>
        <end position="811"/>
    </location>
</feature>
<evidence type="ECO:0000313" key="8">
    <source>
        <dbReference type="EMBL" id="OBT97078.1"/>
    </source>
</evidence>
<dbReference type="RefSeq" id="XP_018130811.1">
    <property type="nucleotide sequence ID" value="XM_018274240.2"/>
</dbReference>
<dbReference type="GO" id="GO:0005975">
    <property type="term" value="P:carbohydrate metabolic process"/>
    <property type="evidence" value="ECO:0007669"/>
    <property type="project" value="InterPro"/>
</dbReference>
<evidence type="ECO:0000256" key="2">
    <source>
        <dbReference type="ARBA" id="ARBA00012652"/>
    </source>
</evidence>
<dbReference type="Gene3D" id="2.60.420.10">
    <property type="entry name" value="Maltose phosphorylase, domain 3"/>
    <property type="match status" value="1"/>
</dbReference>
<dbReference type="InterPro" id="IPR013737">
    <property type="entry name" value="Bac_rhamnosid_N"/>
</dbReference>
<dbReference type="PIRSF" id="PIRSF010631">
    <property type="entry name" value="A-rhamnsds"/>
    <property type="match status" value="1"/>
</dbReference>
<dbReference type="InterPro" id="IPR016007">
    <property type="entry name" value="Alpha_rhamnosid"/>
</dbReference>
<keyword evidence="3" id="KW-0378">Hydrolase</keyword>
<dbReference type="InterPro" id="IPR035398">
    <property type="entry name" value="Bac_rhamnosid_C"/>
</dbReference>
<dbReference type="SUPFAM" id="SSF48208">
    <property type="entry name" value="Six-hairpin glycosidases"/>
    <property type="match status" value="1"/>
</dbReference>
<feature type="domain" description="Bacterial alpha-L-rhamnosidase N-terminal" evidence="5">
    <location>
        <begin position="156"/>
        <end position="299"/>
    </location>
</feature>
<evidence type="ECO:0000256" key="1">
    <source>
        <dbReference type="ARBA" id="ARBA00001445"/>
    </source>
</evidence>
<dbReference type="EC" id="3.2.1.40" evidence="2"/>
<feature type="domain" description="Alpha-L-rhamnosidase C-terminal" evidence="7">
    <location>
        <begin position="814"/>
        <end position="892"/>
    </location>
</feature>